<dbReference type="GO" id="GO:0019154">
    <property type="term" value="F:glycolate dehydrogenase activity"/>
    <property type="evidence" value="ECO:0007669"/>
    <property type="project" value="UniProtKB-EC"/>
</dbReference>
<dbReference type="PIRSF" id="PIRSF000139">
    <property type="entry name" value="Glc_ox_4Fe-4S"/>
    <property type="match status" value="1"/>
</dbReference>
<accession>A0A839IT07</accession>
<dbReference type="InterPro" id="IPR004017">
    <property type="entry name" value="Cys_rich_dom"/>
</dbReference>
<feature type="domain" description="4Fe-4S ferredoxin-type" evidence="7">
    <location>
        <begin position="16"/>
        <end position="47"/>
    </location>
</feature>
<proteinExistence type="predicted"/>
<dbReference type="InterPro" id="IPR017900">
    <property type="entry name" value="4Fe4S_Fe_S_CS"/>
</dbReference>
<keyword evidence="2 6" id="KW-0479">Metal-binding</keyword>
<dbReference type="EC" id="1.1.99.14" evidence="6"/>
<keyword evidence="3" id="KW-0677">Repeat</keyword>
<dbReference type="PANTHER" id="PTHR32479:SF17">
    <property type="entry name" value="GLYCOLATE OXIDASE IRON-SULFUR SUBUNIT"/>
    <property type="match status" value="1"/>
</dbReference>
<dbReference type="SUPFAM" id="SSF54862">
    <property type="entry name" value="4Fe-4S ferredoxins"/>
    <property type="match status" value="1"/>
</dbReference>
<dbReference type="PROSITE" id="PS51379">
    <property type="entry name" value="4FE4S_FER_2"/>
    <property type="match status" value="2"/>
</dbReference>
<keyword evidence="6" id="KW-0249">Electron transport</keyword>
<dbReference type="InterPro" id="IPR017896">
    <property type="entry name" value="4Fe4S_Fe-S-bd"/>
</dbReference>
<dbReference type="Pfam" id="PF13183">
    <property type="entry name" value="Fer4_8"/>
    <property type="match status" value="1"/>
</dbReference>
<dbReference type="GO" id="GO:0046872">
    <property type="term" value="F:metal ion binding"/>
    <property type="evidence" value="ECO:0007669"/>
    <property type="project" value="UniProtKB-UniRule"/>
</dbReference>
<evidence type="ECO:0000256" key="2">
    <source>
        <dbReference type="ARBA" id="ARBA00022723"/>
    </source>
</evidence>
<comment type="catalytic activity">
    <reaction evidence="6">
        <text>glycolate + A = glyoxylate + AH2</text>
        <dbReference type="Rhea" id="RHEA:21264"/>
        <dbReference type="ChEBI" id="CHEBI:13193"/>
        <dbReference type="ChEBI" id="CHEBI:17499"/>
        <dbReference type="ChEBI" id="CHEBI:29805"/>
        <dbReference type="ChEBI" id="CHEBI:36655"/>
        <dbReference type="EC" id="1.1.99.14"/>
    </reaction>
</comment>
<evidence type="ECO:0000313" key="8">
    <source>
        <dbReference type="EMBL" id="MBB1487794.1"/>
    </source>
</evidence>
<protein>
    <recommendedName>
        <fullName evidence="6">Glycolate oxidase iron-sulfur subunit</fullName>
        <ecNumber evidence="6">1.1.99.14</ecNumber>
    </recommendedName>
</protein>
<feature type="domain" description="4Fe-4S ferredoxin-type" evidence="7">
    <location>
        <begin position="66"/>
        <end position="95"/>
    </location>
</feature>
<evidence type="ECO:0000256" key="4">
    <source>
        <dbReference type="ARBA" id="ARBA00023004"/>
    </source>
</evidence>
<comment type="function">
    <text evidence="6">Component of a complex that catalyzes the oxidation of glycolate to glyoxylate.</text>
</comment>
<dbReference type="GO" id="GO:0051539">
    <property type="term" value="F:4 iron, 4 sulfur cluster binding"/>
    <property type="evidence" value="ECO:0007669"/>
    <property type="project" value="UniProtKB-UniRule"/>
</dbReference>
<dbReference type="AlphaFoldDB" id="A0A839IT07"/>
<evidence type="ECO:0000256" key="6">
    <source>
        <dbReference type="PIRNR" id="PIRNR000139"/>
    </source>
</evidence>
<evidence type="ECO:0000256" key="1">
    <source>
        <dbReference type="ARBA" id="ARBA00022485"/>
    </source>
</evidence>
<dbReference type="Gene3D" id="1.10.1060.10">
    <property type="entry name" value="Alpha-helical ferredoxin"/>
    <property type="match status" value="1"/>
</dbReference>
<evidence type="ECO:0000256" key="3">
    <source>
        <dbReference type="ARBA" id="ARBA00022737"/>
    </source>
</evidence>
<keyword evidence="8" id="KW-0560">Oxidoreductase</keyword>
<dbReference type="EMBL" id="JACJFM010000019">
    <property type="protein sequence ID" value="MBB1487794.1"/>
    <property type="molecule type" value="Genomic_DNA"/>
</dbReference>
<name>A0A839IT07_9GAMM</name>
<dbReference type="InterPro" id="IPR012257">
    <property type="entry name" value="Glc_ox_4Fe-4S"/>
</dbReference>
<comment type="catalytic activity">
    <reaction evidence="6">
        <text>(R)-lactate + A = pyruvate + AH2</text>
        <dbReference type="Rhea" id="RHEA:15089"/>
        <dbReference type="ChEBI" id="CHEBI:13193"/>
        <dbReference type="ChEBI" id="CHEBI:15361"/>
        <dbReference type="ChEBI" id="CHEBI:16004"/>
        <dbReference type="ChEBI" id="CHEBI:17499"/>
    </reaction>
</comment>
<comment type="caution">
    <text evidence="8">The sequence shown here is derived from an EMBL/GenBank/DDBJ whole genome shotgun (WGS) entry which is preliminary data.</text>
</comment>
<gene>
    <name evidence="8" type="primary">glcF</name>
    <name evidence="8" type="ORF">H4O21_14375</name>
</gene>
<evidence type="ECO:0000313" key="9">
    <source>
        <dbReference type="Proteomes" id="UP000565262"/>
    </source>
</evidence>
<dbReference type="PROSITE" id="PS00198">
    <property type="entry name" value="4FE4S_FER_1"/>
    <property type="match status" value="1"/>
</dbReference>
<keyword evidence="5 6" id="KW-0411">Iron-sulfur</keyword>
<keyword evidence="1 6" id="KW-0004">4Fe-4S</keyword>
<evidence type="ECO:0000259" key="7">
    <source>
        <dbReference type="PROSITE" id="PS51379"/>
    </source>
</evidence>
<evidence type="ECO:0000256" key="5">
    <source>
        <dbReference type="ARBA" id="ARBA00023014"/>
    </source>
</evidence>
<dbReference type="RefSeq" id="WP_182809574.1">
    <property type="nucleotide sequence ID" value="NZ_JACJFM010000019.1"/>
</dbReference>
<dbReference type="Pfam" id="PF02754">
    <property type="entry name" value="CCG"/>
    <property type="match status" value="2"/>
</dbReference>
<organism evidence="8 9">
    <name type="scientific">Oceanospirillum sediminis</name>
    <dbReference type="NCBI Taxonomy" id="2760088"/>
    <lineage>
        <taxon>Bacteria</taxon>
        <taxon>Pseudomonadati</taxon>
        <taxon>Pseudomonadota</taxon>
        <taxon>Gammaproteobacteria</taxon>
        <taxon>Oceanospirillales</taxon>
        <taxon>Oceanospirillaceae</taxon>
        <taxon>Oceanospirillum</taxon>
    </lineage>
</organism>
<keyword evidence="4 6" id="KW-0408">Iron</keyword>
<keyword evidence="9" id="KW-1185">Reference proteome</keyword>
<reference evidence="8 9" key="1">
    <citation type="submission" date="2020-08" db="EMBL/GenBank/DDBJ databases">
        <title>Oceanospirillum sp. nov. isolated from marine sediment.</title>
        <authorList>
            <person name="Ji X."/>
        </authorList>
    </citation>
    <scope>NUCLEOTIDE SEQUENCE [LARGE SCALE GENOMIC DNA]</scope>
    <source>
        <strain evidence="8 9">D5</strain>
    </source>
</reference>
<dbReference type="NCBIfam" id="NF008434">
    <property type="entry name" value="PRK11274.1"/>
    <property type="match status" value="1"/>
</dbReference>
<sequence length="414" mass="45577">MQTRIHPPLQTIDVVNEAESILRACVHCGFCTATCPTYQVLCDERDGPRGRIYLIKQFLETGTLTEASRKHLDRCLSCRSCETTCPSGVQYARLLDIGRSLAEQKLPRSPGQRLLRWGLRQVLPHPARFKALLAAGRTFKPLLPENLQKKIPPVRPSSPWPANSHKRIMLTLAGCVQSTTAPTTNAAAARVLDRLGITLLEMPKAGCCGAVSQHLSADDEALNFMRNNIDAWWPAIEQGVDAIVTTASGCGVTIQEYGHLLKDDPDYADKARLVSELCKDLSEILSEEDLSKLNLTRSDAADSSENEAIRTAVHCPCSLQHGMKQSDNLESILQQAGFELAKTRDKHLCCGSAGTYSILQPELSQTLLNNKLAALTSDQPDQIVTANIGCQLHLESQSDIPVRHWIELLDEKLD</sequence>
<keyword evidence="6" id="KW-0813">Transport</keyword>
<dbReference type="Proteomes" id="UP000565262">
    <property type="component" value="Unassembled WGS sequence"/>
</dbReference>
<dbReference type="PANTHER" id="PTHR32479">
    <property type="entry name" value="GLYCOLATE OXIDASE IRON-SULFUR SUBUNIT"/>
    <property type="match status" value="1"/>
</dbReference>
<comment type="cofactor">
    <cofactor evidence="6">
        <name>[4Fe-4S] cluster</name>
        <dbReference type="ChEBI" id="CHEBI:49883"/>
    </cofactor>
    <text evidence="6">Binds 2 [4Fe-4S] clusters.</text>
</comment>
<dbReference type="InterPro" id="IPR009051">
    <property type="entry name" value="Helical_ferredxn"/>
</dbReference>